<gene>
    <name evidence="4" type="ORF">HF526_15570</name>
</gene>
<dbReference type="Proteomes" id="UP000820669">
    <property type="component" value="Unassembled WGS sequence"/>
</dbReference>
<dbReference type="InterPro" id="IPR029016">
    <property type="entry name" value="GAF-like_dom_sf"/>
</dbReference>
<dbReference type="SUPFAM" id="SSF55781">
    <property type="entry name" value="GAF domain-like"/>
    <property type="match status" value="1"/>
</dbReference>
<dbReference type="Gene3D" id="1.10.10.10">
    <property type="entry name" value="Winged helix-like DNA-binding domain superfamily/Winged helix DNA-binding domain"/>
    <property type="match status" value="1"/>
</dbReference>
<evidence type="ECO:0000259" key="3">
    <source>
        <dbReference type="SMART" id="SM00421"/>
    </source>
</evidence>
<organism evidence="4 5">
    <name type="scientific">Pseudonocardia acidicola</name>
    <dbReference type="NCBI Taxonomy" id="2724939"/>
    <lineage>
        <taxon>Bacteria</taxon>
        <taxon>Bacillati</taxon>
        <taxon>Actinomycetota</taxon>
        <taxon>Actinomycetes</taxon>
        <taxon>Pseudonocardiales</taxon>
        <taxon>Pseudonocardiaceae</taxon>
        <taxon>Pseudonocardia</taxon>
    </lineage>
</organism>
<dbReference type="SUPFAM" id="SSF46894">
    <property type="entry name" value="C-terminal effector domain of the bipartite response regulators"/>
    <property type="match status" value="1"/>
</dbReference>
<dbReference type="InterPro" id="IPR000792">
    <property type="entry name" value="Tscrpt_reg_LuxR_C"/>
</dbReference>
<feature type="domain" description="HTH luxR-type" evidence="3">
    <location>
        <begin position="269"/>
        <end position="326"/>
    </location>
</feature>
<evidence type="ECO:0000256" key="2">
    <source>
        <dbReference type="ARBA" id="ARBA00023163"/>
    </source>
</evidence>
<sequence>MAAPELGSSAAAAIVAEVAGIAATPASTAQRAEALLGPLHRVLRFQAGHLALLDPEQHEHHELVIHGHEDRTRRYLTSPANLEDLERVGLTRLDLPLRLRDSPVPPAELRLWAEHLTPAGFREALAVGLRPPGGTHLGVLALHTDTPAYVTDAACELAGRLAPLIAHAVDPMRAVTTLAGTVRDAVAGAVLTRFGQVLPLSALPGHRLLQARSAVALTAARQLDDGADRARFLCPDPAGRLLRVTALRCPPEPPFHLWAIVLLSPPGSLHGLTPFDLTILGLLIDDWPDWRIAAWLQLAEGTVTGRIQHITAMLGAPDRALALSRAARLGLHIPRMLINRRG</sequence>
<dbReference type="Gene3D" id="3.30.450.40">
    <property type="match status" value="1"/>
</dbReference>
<dbReference type="RefSeq" id="WP_169382161.1">
    <property type="nucleotide sequence ID" value="NZ_JAAXLA010000026.1"/>
</dbReference>
<dbReference type="InterPro" id="IPR016032">
    <property type="entry name" value="Sig_transdc_resp-reg_C-effctor"/>
</dbReference>
<protein>
    <recommendedName>
        <fullName evidence="3">HTH luxR-type domain-containing protein</fullName>
    </recommendedName>
</protein>
<evidence type="ECO:0000313" key="5">
    <source>
        <dbReference type="Proteomes" id="UP000820669"/>
    </source>
</evidence>
<evidence type="ECO:0000313" key="4">
    <source>
        <dbReference type="EMBL" id="NMH98715.1"/>
    </source>
</evidence>
<dbReference type="SMART" id="SM00421">
    <property type="entry name" value="HTH_LUXR"/>
    <property type="match status" value="1"/>
</dbReference>
<comment type="caution">
    <text evidence="4">The sequence shown here is derived from an EMBL/GenBank/DDBJ whole genome shotgun (WGS) entry which is preliminary data.</text>
</comment>
<reference evidence="4 5" key="1">
    <citation type="submission" date="2020-04" db="EMBL/GenBank/DDBJ databases">
        <authorList>
            <person name="Klaysubun C."/>
            <person name="Duangmal K."/>
            <person name="Lipun K."/>
        </authorList>
    </citation>
    <scope>NUCLEOTIDE SEQUENCE [LARGE SCALE GENOMIC DNA]</scope>
    <source>
        <strain evidence="4 5">K10HN5</strain>
    </source>
</reference>
<evidence type="ECO:0000256" key="1">
    <source>
        <dbReference type="ARBA" id="ARBA00023015"/>
    </source>
</evidence>
<dbReference type="InterPro" id="IPR036388">
    <property type="entry name" value="WH-like_DNA-bd_sf"/>
</dbReference>
<name>A0ABX1SCB7_9PSEU</name>
<dbReference type="EMBL" id="JAAXLA010000026">
    <property type="protein sequence ID" value="NMH98715.1"/>
    <property type="molecule type" value="Genomic_DNA"/>
</dbReference>
<keyword evidence="1" id="KW-0805">Transcription regulation</keyword>
<keyword evidence="2" id="KW-0804">Transcription</keyword>
<proteinExistence type="predicted"/>
<accession>A0ABX1SCB7</accession>
<keyword evidence="5" id="KW-1185">Reference proteome</keyword>